<gene>
    <name evidence="2" type="ORF">SAMN03084138_00159</name>
</gene>
<evidence type="ECO:0000313" key="3">
    <source>
        <dbReference type="Proteomes" id="UP000182692"/>
    </source>
</evidence>
<evidence type="ECO:0000313" key="2">
    <source>
        <dbReference type="EMBL" id="SFO71489.1"/>
    </source>
</evidence>
<name>A0A1I5JFQ7_9GAMM</name>
<dbReference type="GeneID" id="35873792"/>
<organism evidence="2 3">
    <name type="scientific">Enterovibrio norvegicus DSM 15893</name>
    <dbReference type="NCBI Taxonomy" id="1121869"/>
    <lineage>
        <taxon>Bacteria</taxon>
        <taxon>Pseudomonadati</taxon>
        <taxon>Pseudomonadota</taxon>
        <taxon>Gammaproteobacteria</taxon>
        <taxon>Vibrionales</taxon>
        <taxon>Vibrionaceae</taxon>
        <taxon>Enterovibrio</taxon>
    </lineage>
</organism>
<dbReference type="AlphaFoldDB" id="A0A1I5JFQ7"/>
<keyword evidence="1" id="KW-1133">Transmembrane helix</keyword>
<proteinExistence type="predicted"/>
<reference evidence="2 3" key="1">
    <citation type="submission" date="2016-10" db="EMBL/GenBank/DDBJ databases">
        <authorList>
            <person name="de Groot N.N."/>
        </authorList>
    </citation>
    <scope>NUCLEOTIDE SEQUENCE [LARGE SCALE GENOMIC DNA]</scope>
    <source>
        <strain evidence="2 3">DSM 15893</strain>
    </source>
</reference>
<dbReference type="RefSeq" id="WP_017010239.1">
    <property type="nucleotide sequence ID" value="NZ_FOWR01000001.1"/>
</dbReference>
<dbReference type="EMBL" id="FOWR01000001">
    <property type="protein sequence ID" value="SFO71489.1"/>
    <property type="molecule type" value="Genomic_DNA"/>
</dbReference>
<feature type="transmembrane region" description="Helical" evidence="1">
    <location>
        <begin position="58"/>
        <end position="76"/>
    </location>
</feature>
<feature type="transmembrane region" description="Helical" evidence="1">
    <location>
        <begin position="12"/>
        <end position="38"/>
    </location>
</feature>
<accession>A0A1I5JFQ7</accession>
<dbReference type="STRING" id="1121869.SAMN03084138_00159"/>
<dbReference type="Proteomes" id="UP000182692">
    <property type="component" value="Unassembled WGS sequence"/>
</dbReference>
<keyword evidence="1" id="KW-0472">Membrane</keyword>
<evidence type="ECO:0000256" key="1">
    <source>
        <dbReference type="SAM" id="Phobius"/>
    </source>
</evidence>
<sequence length="77" mass="8587">MGELIFELVLPAIGRFIVFLLVELLFQTIFYFTGYPIVKMLTLGVYPKVMGESEGSDNVTSIIGLMVWVALIVVFIA</sequence>
<protein>
    <submittedName>
        <fullName evidence="2">Uncharacterized protein</fullName>
    </submittedName>
</protein>
<keyword evidence="1" id="KW-0812">Transmembrane</keyword>